<organism evidence="3 4">
    <name type="scientific">Fusarium longipes</name>
    <dbReference type="NCBI Taxonomy" id="694270"/>
    <lineage>
        <taxon>Eukaryota</taxon>
        <taxon>Fungi</taxon>
        <taxon>Dikarya</taxon>
        <taxon>Ascomycota</taxon>
        <taxon>Pezizomycotina</taxon>
        <taxon>Sordariomycetes</taxon>
        <taxon>Hypocreomycetidae</taxon>
        <taxon>Hypocreales</taxon>
        <taxon>Nectriaceae</taxon>
        <taxon>Fusarium</taxon>
    </lineage>
</organism>
<feature type="region of interest" description="Disordered" evidence="1">
    <location>
        <begin position="41"/>
        <end position="60"/>
    </location>
</feature>
<dbReference type="EMBL" id="PXOG01000103">
    <property type="protein sequence ID" value="RGP76958.1"/>
    <property type="molecule type" value="Genomic_DNA"/>
</dbReference>
<dbReference type="AlphaFoldDB" id="A0A395SWU0"/>
<comment type="caution">
    <text evidence="3">The sequence shown here is derived from an EMBL/GenBank/DDBJ whole genome shotgun (WGS) entry which is preliminary data.</text>
</comment>
<proteinExistence type="predicted"/>
<name>A0A395SWU0_9HYPO</name>
<dbReference type="OrthoDB" id="5100176at2759"/>
<dbReference type="Proteomes" id="UP000266234">
    <property type="component" value="Unassembled WGS sequence"/>
</dbReference>
<feature type="compositionally biased region" description="Low complexity" evidence="1">
    <location>
        <begin position="74"/>
        <end position="85"/>
    </location>
</feature>
<feature type="transmembrane region" description="Helical" evidence="2">
    <location>
        <begin position="7"/>
        <end position="26"/>
    </location>
</feature>
<sequence length="103" mass="11672">MVITRQLIYFTNLLFISFVNTLIQFLDPYLDTTFIMPESQAQDQDTVQQSTSLSPQMQRFLQEDRKEMPWHLPSSFSGSSTQTASNASPYTPSENPATKGSSK</sequence>
<reference evidence="3 4" key="1">
    <citation type="journal article" date="2018" name="PLoS Pathog.">
        <title>Evolution of structural diversity of trichothecenes, a family of toxins produced by plant pathogenic and entomopathogenic fungi.</title>
        <authorList>
            <person name="Proctor R.H."/>
            <person name="McCormick S.P."/>
            <person name="Kim H.S."/>
            <person name="Cardoza R.E."/>
            <person name="Stanley A.M."/>
            <person name="Lindo L."/>
            <person name="Kelly A."/>
            <person name="Brown D.W."/>
            <person name="Lee T."/>
            <person name="Vaughan M.M."/>
            <person name="Alexander N.J."/>
            <person name="Busman M."/>
            <person name="Gutierrez S."/>
        </authorList>
    </citation>
    <scope>NUCLEOTIDE SEQUENCE [LARGE SCALE GENOMIC DNA]</scope>
    <source>
        <strain evidence="3 4">NRRL 20695</strain>
    </source>
</reference>
<feature type="region of interest" description="Disordered" evidence="1">
    <location>
        <begin position="70"/>
        <end position="103"/>
    </location>
</feature>
<accession>A0A395SWU0</accession>
<protein>
    <submittedName>
        <fullName evidence="3">Uncharacterized protein</fullName>
    </submittedName>
</protein>
<keyword evidence="4" id="KW-1185">Reference proteome</keyword>
<evidence type="ECO:0000256" key="1">
    <source>
        <dbReference type="SAM" id="MobiDB-lite"/>
    </source>
</evidence>
<keyword evidence="2" id="KW-1133">Transmembrane helix</keyword>
<evidence type="ECO:0000313" key="3">
    <source>
        <dbReference type="EMBL" id="RGP76958.1"/>
    </source>
</evidence>
<feature type="compositionally biased region" description="Polar residues" evidence="1">
    <location>
        <begin position="86"/>
        <end position="103"/>
    </location>
</feature>
<feature type="compositionally biased region" description="Polar residues" evidence="1">
    <location>
        <begin position="41"/>
        <end position="59"/>
    </location>
</feature>
<keyword evidence="2" id="KW-0812">Transmembrane</keyword>
<evidence type="ECO:0000256" key="2">
    <source>
        <dbReference type="SAM" id="Phobius"/>
    </source>
</evidence>
<evidence type="ECO:0000313" key="4">
    <source>
        <dbReference type="Proteomes" id="UP000266234"/>
    </source>
</evidence>
<keyword evidence="2" id="KW-0472">Membrane</keyword>
<gene>
    <name evidence="3" type="ORF">FLONG3_4896</name>
</gene>